<sequence>MGLPKEDSKFLLSIRSAVLPVHVGSELILEPYYPNRFARQFGFDQGVPSNRLSFIRALRQQRSMMDLAQAHADLQRRDTGVKFYIPPYYYEGYNRDLLAFLQLEEILGVVETAVKIEDLVDVDRVQALSDQDLTCSPEITHIEDQLNNLSSEASKLKVKEQEVLLKAEGKLKFSLDLKKKEAEQVKADLAEAGFSKLQDLEKEKSHLKSLIGSVISFKNV</sequence>
<protein>
    <submittedName>
        <fullName evidence="1">Uncharacterized protein</fullName>
    </submittedName>
</protein>
<organism evidence="1 2">
    <name type="scientific">Carnegiea gigantea</name>
    <dbReference type="NCBI Taxonomy" id="171969"/>
    <lineage>
        <taxon>Eukaryota</taxon>
        <taxon>Viridiplantae</taxon>
        <taxon>Streptophyta</taxon>
        <taxon>Embryophyta</taxon>
        <taxon>Tracheophyta</taxon>
        <taxon>Spermatophyta</taxon>
        <taxon>Magnoliopsida</taxon>
        <taxon>eudicotyledons</taxon>
        <taxon>Gunneridae</taxon>
        <taxon>Pentapetalae</taxon>
        <taxon>Caryophyllales</taxon>
        <taxon>Cactineae</taxon>
        <taxon>Cactaceae</taxon>
        <taxon>Cactoideae</taxon>
        <taxon>Echinocereeae</taxon>
        <taxon>Carnegiea</taxon>
    </lineage>
</organism>
<comment type="caution">
    <text evidence="1">The sequence shown here is derived from an EMBL/GenBank/DDBJ whole genome shotgun (WGS) entry which is preliminary data.</text>
</comment>
<evidence type="ECO:0000313" key="2">
    <source>
        <dbReference type="Proteomes" id="UP001153076"/>
    </source>
</evidence>
<proteinExistence type="predicted"/>
<name>A0A9Q1GTJ8_9CARY</name>
<keyword evidence="2" id="KW-1185">Reference proteome</keyword>
<dbReference type="Proteomes" id="UP001153076">
    <property type="component" value="Unassembled WGS sequence"/>
</dbReference>
<dbReference type="AlphaFoldDB" id="A0A9Q1GTJ8"/>
<gene>
    <name evidence="1" type="ORF">Cgig2_025383</name>
</gene>
<dbReference type="EMBL" id="JAKOGI010001560">
    <property type="protein sequence ID" value="KAJ8425004.1"/>
    <property type="molecule type" value="Genomic_DNA"/>
</dbReference>
<accession>A0A9Q1GTJ8</accession>
<reference evidence="1" key="1">
    <citation type="submission" date="2022-04" db="EMBL/GenBank/DDBJ databases">
        <title>Carnegiea gigantea Genome sequencing and assembly v2.</title>
        <authorList>
            <person name="Copetti D."/>
            <person name="Sanderson M.J."/>
            <person name="Burquez A."/>
            <person name="Wojciechowski M.F."/>
        </authorList>
    </citation>
    <scope>NUCLEOTIDE SEQUENCE</scope>
    <source>
        <strain evidence="1">SGP5-SGP5p</strain>
        <tissue evidence="1">Aerial part</tissue>
    </source>
</reference>
<evidence type="ECO:0000313" key="1">
    <source>
        <dbReference type="EMBL" id="KAJ8425004.1"/>
    </source>
</evidence>